<feature type="compositionally biased region" description="Acidic residues" evidence="1">
    <location>
        <begin position="121"/>
        <end position="133"/>
    </location>
</feature>
<organism evidence="2 3">
    <name type="scientific">Ascobolus immersus RN42</name>
    <dbReference type="NCBI Taxonomy" id="1160509"/>
    <lineage>
        <taxon>Eukaryota</taxon>
        <taxon>Fungi</taxon>
        <taxon>Dikarya</taxon>
        <taxon>Ascomycota</taxon>
        <taxon>Pezizomycotina</taxon>
        <taxon>Pezizomycetes</taxon>
        <taxon>Pezizales</taxon>
        <taxon>Ascobolaceae</taxon>
        <taxon>Ascobolus</taxon>
    </lineage>
</organism>
<evidence type="ECO:0000256" key="1">
    <source>
        <dbReference type="SAM" id="MobiDB-lite"/>
    </source>
</evidence>
<reference evidence="2 3" key="1">
    <citation type="journal article" date="2018" name="Nat. Ecol. Evol.">
        <title>Pezizomycetes genomes reveal the molecular basis of ectomycorrhizal truffle lifestyle.</title>
        <authorList>
            <person name="Murat C."/>
            <person name="Payen T."/>
            <person name="Noel B."/>
            <person name="Kuo A."/>
            <person name="Morin E."/>
            <person name="Chen J."/>
            <person name="Kohler A."/>
            <person name="Krizsan K."/>
            <person name="Balestrini R."/>
            <person name="Da Silva C."/>
            <person name="Montanini B."/>
            <person name="Hainaut M."/>
            <person name="Levati E."/>
            <person name="Barry K.W."/>
            <person name="Belfiori B."/>
            <person name="Cichocki N."/>
            <person name="Clum A."/>
            <person name="Dockter R.B."/>
            <person name="Fauchery L."/>
            <person name="Guy J."/>
            <person name="Iotti M."/>
            <person name="Le Tacon F."/>
            <person name="Lindquist E.A."/>
            <person name="Lipzen A."/>
            <person name="Malagnac F."/>
            <person name="Mello A."/>
            <person name="Molinier V."/>
            <person name="Miyauchi S."/>
            <person name="Poulain J."/>
            <person name="Riccioni C."/>
            <person name="Rubini A."/>
            <person name="Sitrit Y."/>
            <person name="Splivallo R."/>
            <person name="Traeger S."/>
            <person name="Wang M."/>
            <person name="Zifcakova L."/>
            <person name="Wipf D."/>
            <person name="Zambonelli A."/>
            <person name="Paolocci F."/>
            <person name="Nowrousian M."/>
            <person name="Ottonello S."/>
            <person name="Baldrian P."/>
            <person name="Spatafora J.W."/>
            <person name="Henrissat B."/>
            <person name="Nagy L.G."/>
            <person name="Aury J.M."/>
            <person name="Wincker P."/>
            <person name="Grigoriev I.V."/>
            <person name="Bonfante P."/>
            <person name="Martin F.M."/>
        </authorList>
    </citation>
    <scope>NUCLEOTIDE SEQUENCE [LARGE SCALE GENOMIC DNA]</scope>
    <source>
        <strain evidence="2 3">RN42</strain>
    </source>
</reference>
<evidence type="ECO:0000313" key="3">
    <source>
        <dbReference type="Proteomes" id="UP000275078"/>
    </source>
</evidence>
<proteinExistence type="predicted"/>
<dbReference type="OrthoDB" id="5429780at2759"/>
<gene>
    <name evidence="2" type="ORF">BJ508DRAFT_304841</name>
</gene>
<dbReference type="AlphaFoldDB" id="A0A3N4IBD2"/>
<sequence>MEFWCEFLRNQKKDLGKYFDSATEYILLSLLPLRWSIRLYFFGFRKGSDSHGSTSKHRGSSGSGSGQNSGQSGTGLNQKGEGGGVHKSGVTKGGSDEEGQDGEEEQEEEGGEGEGGRRQEGEEEEEKEEEEKEPNELVSEREARKLDPSAPVINEAHQPAEILDSPPTDFSRDKKRLYLAKSRPMAEYYAKAARRMMVRMTEPFKAVVLQVHIRKTEVDKAVSLDGEEWKKFVFFNRSQPAGRIPKVYNKYITAPVLTGPPTASGSAKAVVWREKGVEPPA</sequence>
<dbReference type="EMBL" id="ML119665">
    <property type="protein sequence ID" value="RPA83392.1"/>
    <property type="molecule type" value="Genomic_DNA"/>
</dbReference>
<dbReference type="Proteomes" id="UP000275078">
    <property type="component" value="Unassembled WGS sequence"/>
</dbReference>
<evidence type="ECO:0000313" key="2">
    <source>
        <dbReference type="EMBL" id="RPA83392.1"/>
    </source>
</evidence>
<feature type="compositionally biased region" description="Basic and acidic residues" evidence="1">
    <location>
        <begin position="134"/>
        <end position="147"/>
    </location>
</feature>
<protein>
    <submittedName>
        <fullName evidence="2">Uncharacterized protein</fullName>
    </submittedName>
</protein>
<feature type="compositionally biased region" description="Acidic residues" evidence="1">
    <location>
        <begin position="96"/>
        <end position="112"/>
    </location>
</feature>
<keyword evidence="3" id="KW-1185">Reference proteome</keyword>
<accession>A0A3N4IBD2</accession>
<feature type="region of interest" description="Disordered" evidence="1">
    <location>
        <begin position="48"/>
        <end position="173"/>
    </location>
</feature>
<name>A0A3N4IBD2_ASCIM</name>